<comment type="caution">
    <text evidence="2">The sequence shown here is derived from an EMBL/GenBank/DDBJ whole genome shotgun (WGS) entry which is preliminary data.</text>
</comment>
<name>A0A0L6V230_9BASI</name>
<sequence>MQHLYSSLIPFYHLSHNILVIDRHPFTQPPVSTGDRAHLITPTLSDDGRIIGDTTGAVILTEITLVITGVSNSLYASVLHKILHIIMMLLEDGSSLTELIHPTFIIKHNPKPLPPITTAYKPHDSFTTLHLFFKKKKTFFLLSSATFFLFFISLLSVIQFSFKYSKSLIYISHSRKKNQNQQITQTVRFRAQEAFWGKFYLVIRLGLVWLLIGSHSYVVHSFDLLLHSITFIIPLLTFFQCFIKNSSKYGKTFKIETPRKLLLLLQPFSKIWIAAWLEHAACQLHAVEQVLFAVLDTRNLNMGSSHSFPCHLLSLIQCEFFQTHFPLSYFCTQLKLKRYKVCQHRHQVITLNELIASLADSFKLYPFQPNALLITLSLLSFYNHLSLLVSCSFLSFPEIQDKTKIHLKIIPPHFKNISLHHSLEIASHQNIFKPLFQTQALNSSHHQSSQFRPSISGSDSPLKQDKVLRHNIFSFFLKKQSAIDFTYHPNYLKENHKQRKKEIKKFKKRGRTGAGLGSSVSTRGRFLALGVKCHTIGFSRNIAGSVHHVDIKNHENMLIHGKLCAYLIELNQNPILTHVHPKRKCNIIHSELTLYTLFWGINY</sequence>
<keyword evidence="1" id="KW-0812">Transmembrane</keyword>
<gene>
    <name evidence="2" type="ORF">VP01_2842g1</name>
</gene>
<dbReference type="AlphaFoldDB" id="A0A0L6V230"/>
<dbReference type="VEuPathDB" id="FungiDB:VP01_2842g1"/>
<keyword evidence="1" id="KW-1133">Transmembrane helix</keyword>
<keyword evidence="1" id="KW-0472">Membrane</keyword>
<reference evidence="2 3" key="1">
    <citation type="submission" date="2015-08" db="EMBL/GenBank/DDBJ databases">
        <title>Next Generation Sequencing and Analysis of the Genome of Puccinia sorghi L Schw, the Causal Agent of Maize Common Rust.</title>
        <authorList>
            <person name="Rochi L."/>
            <person name="Burguener G."/>
            <person name="Darino M."/>
            <person name="Turjanski A."/>
            <person name="Kreff E."/>
            <person name="Dieguez M.J."/>
            <person name="Sacco F."/>
        </authorList>
    </citation>
    <scope>NUCLEOTIDE SEQUENCE [LARGE SCALE GENOMIC DNA]</scope>
    <source>
        <strain evidence="2 3">RO10H11247</strain>
    </source>
</reference>
<dbReference type="Proteomes" id="UP000037035">
    <property type="component" value="Unassembled WGS sequence"/>
</dbReference>
<organism evidence="2 3">
    <name type="scientific">Puccinia sorghi</name>
    <dbReference type="NCBI Taxonomy" id="27349"/>
    <lineage>
        <taxon>Eukaryota</taxon>
        <taxon>Fungi</taxon>
        <taxon>Dikarya</taxon>
        <taxon>Basidiomycota</taxon>
        <taxon>Pucciniomycotina</taxon>
        <taxon>Pucciniomycetes</taxon>
        <taxon>Pucciniales</taxon>
        <taxon>Pucciniaceae</taxon>
        <taxon>Puccinia</taxon>
    </lineage>
</organism>
<evidence type="ECO:0000313" key="3">
    <source>
        <dbReference type="Proteomes" id="UP000037035"/>
    </source>
</evidence>
<evidence type="ECO:0000256" key="1">
    <source>
        <dbReference type="SAM" id="Phobius"/>
    </source>
</evidence>
<protein>
    <submittedName>
        <fullName evidence="2">Uncharacterized protein</fullName>
    </submittedName>
</protein>
<feature type="transmembrane region" description="Helical" evidence="1">
    <location>
        <begin position="224"/>
        <end position="243"/>
    </location>
</feature>
<feature type="transmembrane region" description="Helical" evidence="1">
    <location>
        <begin position="139"/>
        <end position="162"/>
    </location>
</feature>
<feature type="transmembrane region" description="Helical" evidence="1">
    <location>
        <begin position="199"/>
        <end position="218"/>
    </location>
</feature>
<accession>A0A0L6V230</accession>
<evidence type="ECO:0000313" key="2">
    <source>
        <dbReference type="EMBL" id="KNZ54823.1"/>
    </source>
</evidence>
<proteinExistence type="predicted"/>
<keyword evidence="3" id="KW-1185">Reference proteome</keyword>
<dbReference type="EMBL" id="LAVV01007771">
    <property type="protein sequence ID" value="KNZ54823.1"/>
    <property type="molecule type" value="Genomic_DNA"/>
</dbReference>